<comment type="caution">
    <text evidence="2">The sequence shown here is derived from an EMBL/GenBank/DDBJ whole genome shotgun (WGS) entry which is preliminary data.</text>
</comment>
<gene>
    <name evidence="2" type="ORF">Syun_031365</name>
</gene>
<evidence type="ECO:0000313" key="2">
    <source>
        <dbReference type="EMBL" id="KAK9082441.1"/>
    </source>
</evidence>
<accession>A0AAP0HF97</accession>
<dbReference type="Proteomes" id="UP001420932">
    <property type="component" value="Unassembled WGS sequence"/>
</dbReference>
<reference evidence="2 3" key="1">
    <citation type="submission" date="2024-01" db="EMBL/GenBank/DDBJ databases">
        <title>Genome assemblies of Stephania.</title>
        <authorList>
            <person name="Yang L."/>
        </authorList>
    </citation>
    <scope>NUCLEOTIDE SEQUENCE [LARGE SCALE GENOMIC DNA]</scope>
    <source>
        <strain evidence="2">YNDBR</strain>
        <tissue evidence="2">Leaf</tissue>
    </source>
</reference>
<feature type="region of interest" description="Disordered" evidence="1">
    <location>
        <begin position="68"/>
        <end position="96"/>
    </location>
</feature>
<keyword evidence="3" id="KW-1185">Reference proteome</keyword>
<name>A0AAP0HF97_9MAGN</name>
<proteinExistence type="predicted"/>
<organism evidence="2 3">
    <name type="scientific">Stephania yunnanensis</name>
    <dbReference type="NCBI Taxonomy" id="152371"/>
    <lineage>
        <taxon>Eukaryota</taxon>
        <taxon>Viridiplantae</taxon>
        <taxon>Streptophyta</taxon>
        <taxon>Embryophyta</taxon>
        <taxon>Tracheophyta</taxon>
        <taxon>Spermatophyta</taxon>
        <taxon>Magnoliopsida</taxon>
        <taxon>Ranunculales</taxon>
        <taxon>Menispermaceae</taxon>
        <taxon>Menispermoideae</taxon>
        <taxon>Cissampelideae</taxon>
        <taxon>Stephania</taxon>
    </lineage>
</organism>
<protein>
    <submittedName>
        <fullName evidence="2">Uncharacterized protein</fullName>
    </submittedName>
</protein>
<sequence length="109" mass="12028">MLEPINEEEGRETDPIIGGEALIVGMGFTLHNEKEFQRKTTAILPLIVSEGETFIMEVGGPLMRRASFRKSRRRGNPMTHLHGGDGSTRVDNTGQVDPIPIYVAQAELP</sequence>
<dbReference type="AlphaFoldDB" id="A0AAP0HF97"/>
<dbReference type="EMBL" id="JBBNAF010000023">
    <property type="protein sequence ID" value="KAK9082441.1"/>
    <property type="molecule type" value="Genomic_DNA"/>
</dbReference>
<evidence type="ECO:0000256" key="1">
    <source>
        <dbReference type="SAM" id="MobiDB-lite"/>
    </source>
</evidence>
<evidence type="ECO:0000313" key="3">
    <source>
        <dbReference type="Proteomes" id="UP001420932"/>
    </source>
</evidence>